<dbReference type="InterPro" id="IPR035965">
    <property type="entry name" value="PAS-like_dom_sf"/>
</dbReference>
<evidence type="ECO:0000256" key="3">
    <source>
        <dbReference type="ARBA" id="ARBA00012438"/>
    </source>
</evidence>
<name>K9WBB1_9CYAN</name>
<dbReference type="Proteomes" id="UP000010471">
    <property type="component" value="Chromosome"/>
</dbReference>
<dbReference type="InterPro" id="IPR003661">
    <property type="entry name" value="HisK_dim/P_dom"/>
</dbReference>
<keyword evidence="6" id="KW-0547">Nucleotide-binding</keyword>
<sequence>MSHLRKKADLRQSQPVNYNTKKRQIEEDEAIYKKKSQLEEFQALYESLPCIGFSLDSTGRILAVTQFGAAYLGYRVTELTQKSIVSVFEPEYPAIFQSQLAGVQQQANSIQKWEVQLVHKNGRLLSVKVSACLVPGTQSNPIINLVCEEIPPYKPSEHTAQKSEESFPATFAPHPYSVTQIDQNNYSITEKEFEHSLEEVCAQEYNLVLSRAFNKSLQTEAAVLDKSQALANFSSNLKQLHRLKTAKYESSEKLFSEYLQTGCEIFKLSTGIVSQINGQAYFIRSVKSNFDILNPGLKLELKYTACAAVIEEQKTIAYNRISQSEPISDSSIAQAWRVQSYIGTPIFVNHKIYGTLNFSSFQARSTDFEVYEQEIIELMAQSIGSFIADEQGKIEHQKMLDALQEKEARFRAAVEGSLDSFFVFQSVRDETGCIEDFVFVDINSNGEKLISMSKAEVLGKKLCQLFPINRTAGFLEKYVRVVETGEVLEEEFPISVEGITASWLHHQVIPLADGIAITTRDITERKQSEEALRQQFLKEQLIRTIAGRIHQSLNLKEILNTTVAEVRQFLNCDRVLIFRLHADGSGVVVVESVGGEWIPMSGTVINDHYLAQSYIQLYQQGRIQAIEDIETATLAPCHRELLAQFQVRANLVVPIVHEEQLWGLLVAQQCSAPRQWQALEIDLLKSLSTQAAIAIQQSELYQQAQAEIIQRQQTEEALRQQFQRERLIGAIAGRIRRSLKLEKILNATVAEVRQVLQTDRVIIFRFQPNWSVNVVVESVASSSFSILGKNIYDPCFEQEYVLPYKQGRVMALEDIYTANLDPCHLNLLAQIQVRANLIVPIVNNNQLWGLLVAHHCCEPRQWQSWEIDLLSALAAQAAIAIQHSQLYEQTKSHFLQEQLLNQLTQAIRSSLDLETIFATAVREIGSLLKVDYAHIVQYLPEQKLWLTVSEYRKSLDLPVALGIKIPDENNPLADQLKRLEIVKIHDADTCEDAINQDYAKTFPGAWLLVPLHFGDSVWGSLGLVKNTCPYHWQDWEVELIGAVAAQIAIAIQQAELYQQSRSATAQAQLHAQQLEQTLIELQNTQGYLVQSEKMSSLGQLVAGVAHEINNPVSFIYGNLVHASGYTQDILGLIELYQQHYPHPVPEIQSEIDAIDLDFLIEDLPKLLSSMKLGAERICEIVAALRNFSRIAEAEVKAINLHEGLDSTLMILQNRLKASGKHPEIQVIREYGNLPLVECYAGQLNQVFMNLLVNAIDAIDEYNQTRAMEEIKTHPSFIRVCTELVNDHEVAIRIADNGPGMTEDVKRRLFDPFFTTKPLGTGTGLGLSISYQIVVEKHGGQLRCYSQLGQGTEFVIQIPLLQGTTDG</sequence>
<proteinExistence type="inferred from homology"/>
<dbReference type="SUPFAM" id="SSF55785">
    <property type="entry name" value="PYP-like sensor domain (PAS domain)"/>
    <property type="match status" value="2"/>
</dbReference>
<dbReference type="InterPro" id="IPR036890">
    <property type="entry name" value="HATPase_C_sf"/>
</dbReference>
<dbReference type="SMART" id="SM00387">
    <property type="entry name" value="HATPase_c"/>
    <property type="match status" value="1"/>
</dbReference>
<dbReference type="EMBL" id="CP003630">
    <property type="protein sequence ID" value="AFZ16817.1"/>
    <property type="molecule type" value="Genomic_DNA"/>
</dbReference>
<evidence type="ECO:0000313" key="14">
    <source>
        <dbReference type="Proteomes" id="UP000010471"/>
    </source>
</evidence>
<evidence type="ECO:0000256" key="9">
    <source>
        <dbReference type="ARBA" id="ARBA00023012"/>
    </source>
</evidence>
<dbReference type="GO" id="GO:0006355">
    <property type="term" value="P:regulation of DNA-templated transcription"/>
    <property type="evidence" value="ECO:0007669"/>
    <property type="project" value="InterPro"/>
</dbReference>
<dbReference type="Pfam" id="PF02518">
    <property type="entry name" value="HATPase_c"/>
    <property type="match status" value="1"/>
</dbReference>
<dbReference type="EC" id="2.7.13.3" evidence="3"/>
<dbReference type="PANTHER" id="PTHR43065:SF50">
    <property type="entry name" value="HISTIDINE KINASE"/>
    <property type="match status" value="1"/>
</dbReference>
<evidence type="ECO:0000259" key="11">
    <source>
        <dbReference type="PROSITE" id="PS50109"/>
    </source>
</evidence>
<dbReference type="PROSITE" id="PS50046">
    <property type="entry name" value="PHYTOCHROME_2"/>
    <property type="match status" value="2"/>
</dbReference>
<dbReference type="Gene3D" id="3.30.450.40">
    <property type="match status" value="4"/>
</dbReference>
<dbReference type="InterPro" id="IPR000014">
    <property type="entry name" value="PAS"/>
</dbReference>
<organism evidence="13 14">
    <name type="scientific">Allocoleopsis franciscana PCC 7113</name>
    <dbReference type="NCBI Taxonomy" id="1173027"/>
    <lineage>
        <taxon>Bacteria</taxon>
        <taxon>Bacillati</taxon>
        <taxon>Cyanobacteriota</taxon>
        <taxon>Cyanophyceae</taxon>
        <taxon>Coleofasciculales</taxon>
        <taxon>Coleofasciculaceae</taxon>
        <taxon>Allocoleopsis</taxon>
        <taxon>Allocoleopsis franciscana</taxon>
    </lineage>
</organism>
<dbReference type="CDD" id="cd00130">
    <property type="entry name" value="PAS"/>
    <property type="match status" value="1"/>
</dbReference>
<feature type="domain" description="Histidine kinase" evidence="11">
    <location>
        <begin position="1103"/>
        <end position="1361"/>
    </location>
</feature>
<dbReference type="Pfam" id="PF08448">
    <property type="entry name" value="PAS_4"/>
    <property type="match status" value="1"/>
</dbReference>
<evidence type="ECO:0000256" key="2">
    <source>
        <dbReference type="ARBA" id="ARBA00006402"/>
    </source>
</evidence>
<feature type="domain" description="PAS" evidence="12">
    <location>
        <begin position="37"/>
        <end position="107"/>
    </location>
</feature>
<dbReference type="HOGENOM" id="CLU_000445_114_39_3"/>
<dbReference type="eggNOG" id="COG2203">
    <property type="taxonomic scope" value="Bacteria"/>
</dbReference>
<evidence type="ECO:0000256" key="6">
    <source>
        <dbReference type="ARBA" id="ARBA00022741"/>
    </source>
</evidence>
<dbReference type="InterPro" id="IPR013656">
    <property type="entry name" value="PAS_4"/>
</dbReference>
<protein>
    <recommendedName>
        <fullName evidence="3">histidine kinase</fullName>
        <ecNumber evidence="3">2.7.13.3</ecNumber>
    </recommendedName>
</protein>
<evidence type="ECO:0000313" key="13">
    <source>
        <dbReference type="EMBL" id="AFZ16817.1"/>
    </source>
</evidence>
<evidence type="ECO:0000256" key="1">
    <source>
        <dbReference type="ARBA" id="ARBA00000085"/>
    </source>
</evidence>
<dbReference type="PATRIC" id="fig|1173027.3.peg.1010"/>
<keyword evidence="4" id="KW-0597">Phosphoprotein</keyword>
<dbReference type="STRING" id="1173027.Mic7113_0918"/>
<dbReference type="RefSeq" id="WP_015180977.1">
    <property type="nucleotide sequence ID" value="NC_019738.1"/>
</dbReference>
<dbReference type="KEGG" id="mic:Mic7113_0918"/>
<feature type="domain" description="Phytochrome chromophore attachment site" evidence="10">
    <location>
        <begin position="740"/>
        <end position="876"/>
    </location>
</feature>
<evidence type="ECO:0000259" key="12">
    <source>
        <dbReference type="PROSITE" id="PS50112"/>
    </source>
</evidence>
<dbReference type="GO" id="GO:0000155">
    <property type="term" value="F:phosphorelay sensor kinase activity"/>
    <property type="evidence" value="ECO:0007669"/>
    <property type="project" value="InterPro"/>
</dbReference>
<dbReference type="CDD" id="cd00082">
    <property type="entry name" value="HisKA"/>
    <property type="match status" value="1"/>
</dbReference>
<dbReference type="Pfam" id="PF00989">
    <property type="entry name" value="PAS"/>
    <property type="match status" value="1"/>
</dbReference>
<accession>K9WBB1</accession>
<evidence type="ECO:0000256" key="8">
    <source>
        <dbReference type="ARBA" id="ARBA00022840"/>
    </source>
</evidence>
<evidence type="ECO:0000256" key="4">
    <source>
        <dbReference type="ARBA" id="ARBA00022553"/>
    </source>
</evidence>
<keyword evidence="14" id="KW-1185">Reference proteome</keyword>
<dbReference type="Gene3D" id="3.30.450.20">
    <property type="entry name" value="PAS domain"/>
    <property type="match status" value="2"/>
</dbReference>
<reference evidence="13 14" key="1">
    <citation type="submission" date="2012-06" db="EMBL/GenBank/DDBJ databases">
        <title>Finished chromosome of genome of Microcoleus sp. PCC 7113.</title>
        <authorList>
            <consortium name="US DOE Joint Genome Institute"/>
            <person name="Gugger M."/>
            <person name="Coursin T."/>
            <person name="Rippka R."/>
            <person name="Tandeau De Marsac N."/>
            <person name="Huntemann M."/>
            <person name="Wei C.-L."/>
            <person name="Han J."/>
            <person name="Detter J.C."/>
            <person name="Han C."/>
            <person name="Tapia R."/>
            <person name="Chen A."/>
            <person name="Kyrpides N."/>
            <person name="Mavromatis K."/>
            <person name="Markowitz V."/>
            <person name="Szeto E."/>
            <person name="Ivanova N."/>
            <person name="Pagani I."/>
            <person name="Pati A."/>
            <person name="Goodwin L."/>
            <person name="Nordberg H.P."/>
            <person name="Cantor M.N."/>
            <person name="Hua S.X."/>
            <person name="Woyke T."/>
            <person name="Kerfeld C.A."/>
        </authorList>
    </citation>
    <scope>NUCLEOTIDE SEQUENCE [LARGE SCALE GENOMIC DNA]</scope>
    <source>
        <strain evidence="13 14">PCC 7113</strain>
    </source>
</reference>
<keyword evidence="5" id="KW-0808">Transferase</keyword>
<dbReference type="GO" id="GO:0005524">
    <property type="term" value="F:ATP binding"/>
    <property type="evidence" value="ECO:0007669"/>
    <property type="project" value="UniProtKB-KW"/>
</dbReference>
<dbReference type="InterPro" id="IPR004358">
    <property type="entry name" value="Sig_transdc_His_kin-like_C"/>
</dbReference>
<dbReference type="SMART" id="SM00091">
    <property type="entry name" value="PAS"/>
    <property type="match status" value="2"/>
</dbReference>
<dbReference type="InterPro" id="IPR005467">
    <property type="entry name" value="His_kinase_dom"/>
</dbReference>
<dbReference type="eggNOG" id="COG4191">
    <property type="taxonomic scope" value="Bacteria"/>
</dbReference>
<dbReference type="PROSITE" id="PS50112">
    <property type="entry name" value="PAS"/>
    <property type="match status" value="1"/>
</dbReference>
<dbReference type="InterPro" id="IPR016132">
    <property type="entry name" value="Phyto_chromo_attachment"/>
</dbReference>
<dbReference type="OrthoDB" id="474548at2"/>
<comment type="similarity">
    <text evidence="2">In the N-terminal section; belongs to the phytochrome family.</text>
</comment>
<dbReference type="PANTHER" id="PTHR43065">
    <property type="entry name" value="SENSOR HISTIDINE KINASE"/>
    <property type="match status" value="1"/>
</dbReference>
<dbReference type="Gene3D" id="3.30.565.10">
    <property type="entry name" value="Histidine kinase-like ATPase, C-terminal domain"/>
    <property type="match status" value="1"/>
</dbReference>
<dbReference type="PROSITE" id="PS50109">
    <property type="entry name" value="HIS_KIN"/>
    <property type="match status" value="1"/>
</dbReference>
<dbReference type="InterPro" id="IPR003594">
    <property type="entry name" value="HATPase_dom"/>
</dbReference>
<dbReference type="NCBIfam" id="TIGR00229">
    <property type="entry name" value="sensory_box"/>
    <property type="match status" value="2"/>
</dbReference>
<dbReference type="InterPro" id="IPR003018">
    <property type="entry name" value="GAF"/>
</dbReference>
<dbReference type="PRINTS" id="PR00344">
    <property type="entry name" value="BCTRLSENSOR"/>
</dbReference>
<feature type="domain" description="Phytochrome chromophore attachment site" evidence="10">
    <location>
        <begin position="554"/>
        <end position="690"/>
    </location>
</feature>
<evidence type="ECO:0000259" key="10">
    <source>
        <dbReference type="PROSITE" id="PS50046"/>
    </source>
</evidence>
<dbReference type="SMART" id="SM00065">
    <property type="entry name" value="GAF"/>
    <property type="match status" value="4"/>
</dbReference>
<gene>
    <name evidence="13" type="ORF">Mic7113_0918</name>
</gene>
<comment type="catalytic activity">
    <reaction evidence="1">
        <text>ATP + protein L-histidine = ADP + protein N-phospho-L-histidine.</text>
        <dbReference type="EC" id="2.7.13.3"/>
    </reaction>
</comment>
<keyword evidence="8" id="KW-0067">ATP-binding</keyword>
<dbReference type="InterPro" id="IPR029016">
    <property type="entry name" value="GAF-like_dom_sf"/>
</dbReference>
<dbReference type="SUPFAM" id="SSF55781">
    <property type="entry name" value="GAF domain-like"/>
    <property type="match status" value="4"/>
</dbReference>
<keyword evidence="9" id="KW-0902">Two-component regulatory system</keyword>
<dbReference type="SUPFAM" id="SSF55874">
    <property type="entry name" value="ATPase domain of HSP90 chaperone/DNA topoisomerase II/histidine kinase"/>
    <property type="match status" value="1"/>
</dbReference>
<evidence type="ECO:0000256" key="7">
    <source>
        <dbReference type="ARBA" id="ARBA00022777"/>
    </source>
</evidence>
<dbReference type="Pfam" id="PF01590">
    <property type="entry name" value="GAF"/>
    <property type="match status" value="4"/>
</dbReference>
<dbReference type="Gene3D" id="1.10.287.130">
    <property type="match status" value="1"/>
</dbReference>
<evidence type="ECO:0000256" key="5">
    <source>
        <dbReference type="ARBA" id="ARBA00022679"/>
    </source>
</evidence>
<keyword evidence="7" id="KW-0418">Kinase</keyword>
<dbReference type="InterPro" id="IPR013767">
    <property type="entry name" value="PAS_fold"/>
</dbReference>